<evidence type="ECO:0000313" key="3">
    <source>
        <dbReference type="EMBL" id="OGI64703.1"/>
    </source>
</evidence>
<dbReference type="AlphaFoldDB" id="A0A1F6V4U7"/>
<feature type="transmembrane region" description="Helical" evidence="2">
    <location>
        <begin position="12"/>
        <end position="29"/>
    </location>
</feature>
<feature type="coiled-coil region" evidence="1">
    <location>
        <begin position="71"/>
        <end position="98"/>
    </location>
</feature>
<gene>
    <name evidence="3" type="ORF">A2642_01885</name>
</gene>
<evidence type="ECO:0000256" key="1">
    <source>
        <dbReference type="SAM" id="Coils"/>
    </source>
</evidence>
<protein>
    <recommendedName>
        <fullName evidence="5">DUF3899 domain-containing protein</fullName>
    </recommendedName>
</protein>
<keyword evidence="2" id="KW-1133">Transmembrane helix</keyword>
<evidence type="ECO:0008006" key="5">
    <source>
        <dbReference type="Google" id="ProtNLM"/>
    </source>
</evidence>
<feature type="transmembrane region" description="Helical" evidence="2">
    <location>
        <begin position="41"/>
        <end position="65"/>
    </location>
</feature>
<evidence type="ECO:0000256" key="2">
    <source>
        <dbReference type="SAM" id="Phobius"/>
    </source>
</evidence>
<dbReference type="Proteomes" id="UP000178700">
    <property type="component" value="Unassembled WGS sequence"/>
</dbReference>
<name>A0A1F6V4U7_9BACT</name>
<keyword evidence="2" id="KW-0472">Membrane</keyword>
<sequence>MSPLDEIPRYVRYDFFMSLLGIIIVYFSFSNGNIYNDKTLHLGFLLFGAALSIYRIAEMSSTYYLEKKIQKLKNLIEIKELKKQIDNQENETLDKKSVINSLKANSSNILFFLFLLIVLIVFTLYYI</sequence>
<accession>A0A1F6V4U7</accession>
<feature type="transmembrane region" description="Helical" evidence="2">
    <location>
        <begin position="109"/>
        <end position="126"/>
    </location>
</feature>
<evidence type="ECO:0000313" key="4">
    <source>
        <dbReference type="Proteomes" id="UP000178700"/>
    </source>
</evidence>
<organism evidence="3 4">
    <name type="scientific">Candidatus Nomurabacteria bacterium RIFCSPHIGHO2_01_FULL_39_10</name>
    <dbReference type="NCBI Taxonomy" id="1801733"/>
    <lineage>
        <taxon>Bacteria</taxon>
        <taxon>Candidatus Nomuraibacteriota</taxon>
    </lineage>
</organism>
<keyword evidence="2" id="KW-0812">Transmembrane</keyword>
<keyword evidence="1" id="KW-0175">Coiled coil</keyword>
<reference evidence="3 4" key="1">
    <citation type="journal article" date="2016" name="Nat. Commun.">
        <title>Thousands of microbial genomes shed light on interconnected biogeochemical processes in an aquifer system.</title>
        <authorList>
            <person name="Anantharaman K."/>
            <person name="Brown C.T."/>
            <person name="Hug L.A."/>
            <person name="Sharon I."/>
            <person name="Castelle C.J."/>
            <person name="Probst A.J."/>
            <person name="Thomas B.C."/>
            <person name="Singh A."/>
            <person name="Wilkins M.J."/>
            <person name="Karaoz U."/>
            <person name="Brodie E.L."/>
            <person name="Williams K.H."/>
            <person name="Hubbard S.S."/>
            <person name="Banfield J.F."/>
        </authorList>
    </citation>
    <scope>NUCLEOTIDE SEQUENCE [LARGE SCALE GENOMIC DNA]</scope>
</reference>
<comment type="caution">
    <text evidence="3">The sequence shown here is derived from an EMBL/GenBank/DDBJ whole genome shotgun (WGS) entry which is preliminary data.</text>
</comment>
<dbReference type="EMBL" id="MFTJ01000041">
    <property type="protein sequence ID" value="OGI64703.1"/>
    <property type="molecule type" value="Genomic_DNA"/>
</dbReference>
<proteinExistence type="predicted"/>